<feature type="transmembrane region" description="Helical" evidence="1">
    <location>
        <begin position="87"/>
        <end position="104"/>
    </location>
</feature>
<reference evidence="3" key="1">
    <citation type="submission" date="2016-10" db="EMBL/GenBank/DDBJ databases">
        <authorList>
            <person name="Varghese N."/>
            <person name="Submissions S."/>
        </authorList>
    </citation>
    <scope>NUCLEOTIDE SEQUENCE [LARGE SCALE GENOMIC DNA]</scope>
    <source>
        <strain evidence="3">DSM 18130</strain>
    </source>
</reference>
<feature type="transmembrane region" description="Helical" evidence="1">
    <location>
        <begin position="21"/>
        <end position="41"/>
    </location>
</feature>
<feature type="transmembrane region" description="Helical" evidence="1">
    <location>
        <begin position="200"/>
        <end position="217"/>
    </location>
</feature>
<feature type="transmembrane region" description="Helical" evidence="1">
    <location>
        <begin position="61"/>
        <end position="80"/>
    </location>
</feature>
<dbReference type="STRING" id="332999.SAMN04488511_11245"/>
<dbReference type="RefSeq" id="WP_090985121.1">
    <property type="nucleotide sequence ID" value="NZ_FOJM01000012.1"/>
</dbReference>
<sequence length="239" mass="27323">MADHQPRFIKVAKYTITSTPAGLKTALLRLIIYGALIYLLAEFLKWNVKQEAASNKFSEDSAVEYVQSILLLLSSTVFLYTSFKYRSLFPLSFALFAFMMASLIREQDAFLDEHVYDGAWQTGAFSLLILASLLIYRKKAIFFSNLNNFVHQFSFGILLSGIVTTYIFARLYGRKVFWMAVMETQYVRDVKNVSEESLELFGYALILIASVEFYLFAHAKNIEIELKTHQAQSSFPISA</sequence>
<gene>
    <name evidence="2" type="ORF">SAMN04488511_11245</name>
</gene>
<evidence type="ECO:0000256" key="1">
    <source>
        <dbReference type="SAM" id="Phobius"/>
    </source>
</evidence>
<evidence type="ECO:0000313" key="3">
    <source>
        <dbReference type="Proteomes" id="UP000198836"/>
    </source>
</evidence>
<keyword evidence="3" id="KW-1185">Reference proteome</keyword>
<name>A0A1I0TNS7_9SPHI</name>
<keyword evidence="1" id="KW-1133">Transmembrane helix</keyword>
<organism evidence="2 3">
    <name type="scientific">Pedobacter suwonensis</name>
    <dbReference type="NCBI Taxonomy" id="332999"/>
    <lineage>
        <taxon>Bacteria</taxon>
        <taxon>Pseudomonadati</taxon>
        <taxon>Bacteroidota</taxon>
        <taxon>Sphingobacteriia</taxon>
        <taxon>Sphingobacteriales</taxon>
        <taxon>Sphingobacteriaceae</taxon>
        <taxon>Pedobacter</taxon>
    </lineage>
</organism>
<keyword evidence="1" id="KW-0472">Membrane</keyword>
<dbReference type="AlphaFoldDB" id="A0A1I0TNS7"/>
<keyword evidence="1" id="KW-0812">Transmembrane</keyword>
<dbReference type="OrthoDB" id="1425700at2"/>
<evidence type="ECO:0000313" key="2">
    <source>
        <dbReference type="EMBL" id="SFA53387.1"/>
    </source>
</evidence>
<feature type="transmembrane region" description="Helical" evidence="1">
    <location>
        <begin position="149"/>
        <end position="169"/>
    </location>
</feature>
<dbReference type="Proteomes" id="UP000198836">
    <property type="component" value="Unassembled WGS sequence"/>
</dbReference>
<accession>A0A1I0TNS7</accession>
<proteinExistence type="predicted"/>
<dbReference type="EMBL" id="FOJM01000012">
    <property type="protein sequence ID" value="SFA53387.1"/>
    <property type="molecule type" value="Genomic_DNA"/>
</dbReference>
<feature type="transmembrane region" description="Helical" evidence="1">
    <location>
        <begin position="119"/>
        <end position="137"/>
    </location>
</feature>
<protein>
    <submittedName>
        <fullName evidence="2">Uncharacterized protein</fullName>
    </submittedName>
</protein>